<evidence type="ECO:0000256" key="1">
    <source>
        <dbReference type="SAM" id="MobiDB-lite"/>
    </source>
</evidence>
<feature type="non-terminal residue" evidence="2">
    <location>
        <position position="1"/>
    </location>
</feature>
<protein>
    <submittedName>
        <fullName evidence="2">Low-specificity D-threonine aldolase</fullName>
    </submittedName>
</protein>
<feature type="non-terminal residue" evidence="2">
    <location>
        <position position="131"/>
    </location>
</feature>
<name>A0A6J4NMT3_9BACT</name>
<evidence type="ECO:0000313" key="2">
    <source>
        <dbReference type="EMBL" id="CAA9390488.1"/>
    </source>
</evidence>
<feature type="compositionally biased region" description="Basic and acidic residues" evidence="1">
    <location>
        <begin position="65"/>
        <end position="81"/>
    </location>
</feature>
<feature type="compositionally biased region" description="Basic residues" evidence="1">
    <location>
        <begin position="83"/>
        <end position="92"/>
    </location>
</feature>
<dbReference type="EMBL" id="CADCUQ010000270">
    <property type="protein sequence ID" value="CAA9390488.1"/>
    <property type="molecule type" value="Genomic_DNA"/>
</dbReference>
<feature type="compositionally biased region" description="Basic residues" evidence="1">
    <location>
        <begin position="1"/>
        <end position="18"/>
    </location>
</feature>
<gene>
    <name evidence="2" type="ORF">AVDCRST_MAG64-1159</name>
</gene>
<accession>A0A6J4NMT3</accession>
<feature type="compositionally biased region" description="Gly residues" evidence="1">
    <location>
        <begin position="53"/>
        <end position="64"/>
    </location>
</feature>
<dbReference type="AlphaFoldDB" id="A0A6J4NMT3"/>
<reference evidence="2" key="1">
    <citation type="submission" date="2020-02" db="EMBL/GenBank/DDBJ databases">
        <authorList>
            <person name="Meier V. D."/>
        </authorList>
    </citation>
    <scope>NUCLEOTIDE SEQUENCE</scope>
    <source>
        <strain evidence="2">AVDCRST_MAG64</strain>
    </source>
</reference>
<sequence length="131" mass="13960">ARRFAHARPRDRRRRRAQKFASHGGLREVPPPAPQAAYEDAQVAAAGPAATGARGGGADGGEAGRGGRDGRGVGRRADGLPRGRPRAVRRPGRAGARGADGARGRRLPRRRQPYHPRPAGQIARHCNEYQG</sequence>
<proteinExistence type="predicted"/>
<organism evidence="2">
    <name type="scientific">uncultured Phycisphaerae bacterium</name>
    <dbReference type="NCBI Taxonomy" id="904963"/>
    <lineage>
        <taxon>Bacteria</taxon>
        <taxon>Pseudomonadati</taxon>
        <taxon>Planctomycetota</taxon>
        <taxon>Phycisphaerae</taxon>
        <taxon>environmental samples</taxon>
    </lineage>
</organism>
<feature type="compositionally biased region" description="Low complexity" evidence="1">
    <location>
        <begin position="35"/>
        <end position="52"/>
    </location>
</feature>
<feature type="compositionally biased region" description="Basic residues" evidence="1">
    <location>
        <begin position="104"/>
        <end position="114"/>
    </location>
</feature>
<feature type="region of interest" description="Disordered" evidence="1">
    <location>
        <begin position="1"/>
        <end position="131"/>
    </location>
</feature>